<keyword evidence="6" id="KW-0460">Magnesium</keyword>
<dbReference type="AlphaFoldDB" id="A0AA40BUS5"/>
<dbReference type="Pfam" id="PF00719">
    <property type="entry name" value="Pyrophosphatase"/>
    <property type="match status" value="1"/>
</dbReference>
<name>A0AA40BUS5_9PEZI</name>
<dbReference type="InterPro" id="IPR036649">
    <property type="entry name" value="Pyrophosphatase_sf"/>
</dbReference>
<evidence type="ECO:0000256" key="1">
    <source>
        <dbReference type="ARBA" id="ARBA00001946"/>
    </source>
</evidence>
<dbReference type="EC" id="3.6.1.1" evidence="3"/>
<sequence length="235" mass="25931">MNSKPRPKPEYNLRKRGRPFTNSHRIYFEHLSSHIPISSVHDIPLIHTHHHDQSKIYNMITLSLLLPLPHPTHISAYTAQSTPTQATPSTMALSPQTWESPFHDDPSTGIKGDNDPLDAVGIGKRISHTMEAKAVKVLGVLGLVDQGEMDWKVVVIDAEDEMAGRVEEVPSGGEPNDYAFKGEFRGREFAETIIDECHVVEEAGNTTLVGTPGKMDPDDTNLPPNEDLSPAPHRG</sequence>
<evidence type="ECO:0000313" key="8">
    <source>
        <dbReference type="EMBL" id="KAK0614421.1"/>
    </source>
</evidence>
<feature type="region of interest" description="Disordered" evidence="7">
    <location>
        <begin position="207"/>
        <end position="235"/>
    </location>
</feature>
<organism evidence="8 9">
    <name type="scientific">Immersiella caudata</name>
    <dbReference type="NCBI Taxonomy" id="314043"/>
    <lineage>
        <taxon>Eukaryota</taxon>
        <taxon>Fungi</taxon>
        <taxon>Dikarya</taxon>
        <taxon>Ascomycota</taxon>
        <taxon>Pezizomycotina</taxon>
        <taxon>Sordariomycetes</taxon>
        <taxon>Sordariomycetidae</taxon>
        <taxon>Sordariales</taxon>
        <taxon>Lasiosphaeriaceae</taxon>
        <taxon>Immersiella</taxon>
    </lineage>
</organism>
<dbReference type="Proteomes" id="UP001175000">
    <property type="component" value="Unassembled WGS sequence"/>
</dbReference>
<evidence type="ECO:0000256" key="4">
    <source>
        <dbReference type="ARBA" id="ARBA00022723"/>
    </source>
</evidence>
<keyword evidence="9" id="KW-1185">Reference proteome</keyword>
<dbReference type="GO" id="GO:0000287">
    <property type="term" value="F:magnesium ion binding"/>
    <property type="evidence" value="ECO:0007669"/>
    <property type="project" value="InterPro"/>
</dbReference>
<keyword evidence="5" id="KW-0378">Hydrolase</keyword>
<dbReference type="GO" id="GO:0004427">
    <property type="term" value="F:inorganic diphosphate phosphatase activity"/>
    <property type="evidence" value="ECO:0007669"/>
    <property type="project" value="UniProtKB-EC"/>
</dbReference>
<protein>
    <recommendedName>
        <fullName evidence="3">inorganic diphosphatase</fullName>
        <ecNumber evidence="3">3.6.1.1</ecNumber>
    </recommendedName>
</protein>
<proteinExistence type="inferred from homology"/>
<evidence type="ECO:0000256" key="7">
    <source>
        <dbReference type="SAM" id="MobiDB-lite"/>
    </source>
</evidence>
<feature type="compositionally biased region" description="Polar residues" evidence="7">
    <location>
        <begin position="82"/>
        <end position="99"/>
    </location>
</feature>
<evidence type="ECO:0000256" key="6">
    <source>
        <dbReference type="ARBA" id="ARBA00022842"/>
    </source>
</evidence>
<dbReference type="InterPro" id="IPR008162">
    <property type="entry name" value="Pyrophosphatase"/>
</dbReference>
<keyword evidence="4" id="KW-0479">Metal-binding</keyword>
<evidence type="ECO:0000256" key="5">
    <source>
        <dbReference type="ARBA" id="ARBA00022801"/>
    </source>
</evidence>
<dbReference type="SUPFAM" id="SSF50324">
    <property type="entry name" value="Inorganic pyrophosphatase"/>
    <property type="match status" value="1"/>
</dbReference>
<dbReference type="Gene3D" id="3.90.80.10">
    <property type="entry name" value="Inorganic pyrophosphatase"/>
    <property type="match status" value="2"/>
</dbReference>
<dbReference type="EMBL" id="JAULSU010000006">
    <property type="protein sequence ID" value="KAK0614421.1"/>
    <property type="molecule type" value="Genomic_DNA"/>
</dbReference>
<comment type="cofactor">
    <cofactor evidence="1">
        <name>Mg(2+)</name>
        <dbReference type="ChEBI" id="CHEBI:18420"/>
    </cofactor>
</comment>
<dbReference type="GO" id="GO:0005737">
    <property type="term" value="C:cytoplasm"/>
    <property type="evidence" value="ECO:0007669"/>
    <property type="project" value="InterPro"/>
</dbReference>
<comment type="similarity">
    <text evidence="2">Belongs to the PPase family.</text>
</comment>
<dbReference type="GO" id="GO:0006796">
    <property type="term" value="P:phosphate-containing compound metabolic process"/>
    <property type="evidence" value="ECO:0007669"/>
    <property type="project" value="InterPro"/>
</dbReference>
<comment type="caution">
    <text evidence="8">The sequence shown here is derived from an EMBL/GenBank/DDBJ whole genome shotgun (WGS) entry which is preliminary data.</text>
</comment>
<dbReference type="PANTHER" id="PTHR10286">
    <property type="entry name" value="INORGANIC PYROPHOSPHATASE"/>
    <property type="match status" value="1"/>
</dbReference>
<accession>A0AA40BUS5</accession>
<reference evidence="8" key="1">
    <citation type="submission" date="2023-06" db="EMBL/GenBank/DDBJ databases">
        <title>Genome-scale phylogeny and comparative genomics of the fungal order Sordariales.</title>
        <authorList>
            <consortium name="Lawrence Berkeley National Laboratory"/>
            <person name="Hensen N."/>
            <person name="Bonometti L."/>
            <person name="Westerberg I."/>
            <person name="Brannstrom I.O."/>
            <person name="Guillou S."/>
            <person name="Cros-Aarteil S."/>
            <person name="Calhoun S."/>
            <person name="Haridas S."/>
            <person name="Kuo A."/>
            <person name="Mondo S."/>
            <person name="Pangilinan J."/>
            <person name="Riley R."/>
            <person name="Labutti K."/>
            <person name="Andreopoulos B."/>
            <person name="Lipzen A."/>
            <person name="Chen C."/>
            <person name="Yanf M."/>
            <person name="Daum C."/>
            <person name="Ng V."/>
            <person name="Clum A."/>
            <person name="Steindorff A."/>
            <person name="Ohm R."/>
            <person name="Martin F."/>
            <person name="Silar P."/>
            <person name="Natvig D."/>
            <person name="Lalanne C."/>
            <person name="Gautier V."/>
            <person name="Ament-Velasquez S.L."/>
            <person name="Kruys A."/>
            <person name="Hutchinson M.I."/>
            <person name="Powell A.J."/>
            <person name="Barry K."/>
            <person name="Miller A.N."/>
            <person name="Grigoriev I.V."/>
            <person name="Debuchy R."/>
            <person name="Gladieux P."/>
            <person name="Thoren M.H."/>
            <person name="Johannesson H."/>
        </authorList>
    </citation>
    <scope>NUCLEOTIDE SEQUENCE</scope>
    <source>
        <strain evidence="8">CBS 606.72</strain>
    </source>
</reference>
<evidence type="ECO:0000313" key="9">
    <source>
        <dbReference type="Proteomes" id="UP001175000"/>
    </source>
</evidence>
<feature type="region of interest" description="Disordered" evidence="7">
    <location>
        <begin position="82"/>
        <end position="102"/>
    </location>
</feature>
<evidence type="ECO:0000256" key="2">
    <source>
        <dbReference type="ARBA" id="ARBA00006220"/>
    </source>
</evidence>
<evidence type="ECO:0000256" key="3">
    <source>
        <dbReference type="ARBA" id="ARBA00012146"/>
    </source>
</evidence>
<gene>
    <name evidence="8" type="ORF">B0T14DRAFT_592772</name>
</gene>